<dbReference type="OrthoDB" id="6028411at2"/>
<sequence length="65" mass="6936">MFAGGRKPNERGASMTSERIASDLAQFRKSGGRIEVLGTTRTLTKVDAPPAPPAPEAAPRKRRSS</sequence>
<evidence type="ECO:0000313" key="3">
    <source>
        <dbReference type="Proteomes" id="UP000218968"/>
    </source>
</evidence>
<dbReference type="Proteomes" id="UP000218968">
    <property type="component" value="Chromosome"/>
</dbReference>
<name>A0A290XI73_9GAMM</name>
<dbReference type="AlphaFoldDB" id="A0A290XI73"/>
<feature type="region of interest" description="Disordered" evidence="1">
    <location>
        <begin position="43"/>
        <end position="65"/>
    </location>
</feature>
<organism evidence="2 3">
    <name type="scientific">Luteimonas chenhongjianii</name>
    <dbReference type="NCBI Taxonomy" id="2006110"/>
    <lineage>
        <taxon>Bacteria</taxon>
        <taxon>Pseudomonadati</taxon>
        <taxon>Pseudomonadota</taxon>
        <taxon>Gammaproteobacteria</taxon>
        <taxon>Lysobacterales</taxon>
        <taxon>Lysobacteraceae</taxon>
        <taxon>Luteimonas</taxon>
    </lineage>
</organism>
<evidence type="ECO:0000313" key="2">
    <source>
        <dbReference type="EMBL" id="ATD68840.1"/>
    </source>
</evidence>
<gene>
    <name evidence="2" type="ORF">CNR27_10615</name>
</gene>
<proteinExistence type="predicted"/>
<reference evidence="3" key="1">
    <citation type="submission" date="2017-09" db="EMBL/GenBank/DDBJ databases">
        <title>Luteimonas liuhanmingii sp.nov., isolated from the intestinal contents of Tibetan Plateau Pika in Yushu, Qinghai Province, China.</title>
        <authorList>
            <person name="Gui Z."/>
        </authorList>
    </citation>
    <scope>NUCLEOTIDE SEQUENCE [LARGE SCALE GENOMIC DNA]</scope>
    <source>
        <strain evidence="3">100111</strain>
    </source>
</reference>
<accession>A0A290XI73</accession>
<keyword evidence="3" id="KW-1185">Reference proteome</keyword>
<evidence type="ECO:0000256" key="1">
    <source>
        <dbReference type="SAM" id="MobiDB-lite"/>
    </source>
</evidence>
<dbReference type="KEGG" id="lum:CNR27_10615"/>
<protein>
    <submittedName>
        <fullName evidence="2">Uncharacterized protein</fullName>
    </submittedName>
</protein>
<dbReference type="EMBL" id="CP023406">
    <property type="protein sequence ID" value="ATD68840.1"/>
    <property type="molecule type" value="Genomic_DNA"/>
</dbReference>